<feature type="region of interest" description="Disordered" evidence="1">
    <location>
        <begin position="1"/>
        <end position="24"/>
    </location>
</feature>
<dbReference type="Pfam" id="PF12776">
    <property type="entry name" value="Myb_DNA-bind_3"/>
    <property type="match status" value="1"/>
</dbReference>
<reference evidence="3" key="1">
    <citation type="submission" date="2023-05" db="EMBL/GenBank/DDBJ databases">
        <authorList>
            <person name="Huff M."/>
        </authorList>
    </citation>
    <scope>NUCLEOTIDE SEQUENCE</scope>
</reference>
<proteinExistence type="predicted"/>
<evidence type="ECO:0000256" key="1">
    <source>
        <dbReference type="SAM" id="MobiDB-lite"/>
    </source>
</evidence>
<feature type="compositionally biased region" description="Basic and acidic residues" evidence="1">
    <location>
        <begin position="205"/>
        <end position="221"/>
    </location>
</feature>
<name>A0AAD1ZJD2_9LAMI</name>
<dbReference type="EMBL" id="OU503046">
    <property type="protein sequence ID" value="CAI9770882.1"/>
    <property type="molecule type" value="Genomic_DNA"/>
</dbReference>
<keyword evidence="4" id="KW-1185">Reference proteome</keyword>
<accession>A0AAD1ZJD2</accession>
<protein>
    <recommendedName>
        <fullName evidence="2">Myb/SANT-like domain-containing protein</fullName>
    </recommendedName>
</protein>
<evidence type="ECO:0000313" key="4">
    <source>
        <dbReference type="Proteomes" id="UP000834106"/>
    </source>
</evidence>
<dbReference type="AlphaFoldDB" id="A0AAD1ZJD2"/>
<sequence length="221" mass="24942">MAQNRRNSMGHFHVPRPTTPSDGNYIDFGRSQVEPNARTRHVRWSDEMDSFMITSLVEQVLAGHKRSDNGFTSFQVSKAIDKVLNGCGVIVSNKNVRARLKTLKKEYAEVRQLLNMSGFGLDPETGRIVADAVAWDKFIKGKPKFGKWRTKLCPRYTEMETIFGNDTATGERTVSGFDHFSPVNVTDESVNELDVENVEMGPSPVHDHGSVEKERLKRDVE</sequence>
<dbReference type="InterPro" id="IPR024752">
    <property type="entry name" value="Myb/SANT-like_dom"/>
</dbReference>
<dbReference type="Proteomes" id="UP000834106">
    <property type="component" value="Chromosome 11"/>
</dbReference>
<dbReference type="PANTHER" id="PTHR46929:SF3">
    <property type="entry name" value="MYB_SANT-LIKE DOMAIN-CONTAINING PROTEIN"/>
    <property type="match status" value="1"/>
</dbReference>
<feature type="region of interest" description="Disordered" evidence="1">
    <location>
        <begin position="199"/>
        <end position="221"/>
    </location>
</feature>
<evidence type="ECO:0000259" key="2">
    <source>
        <dbReference type="Pfam" id="PF12776"/>
    </source>
</evidence>
<gene>
    <name evidence="3" type="ORF">FPE_LOCUS18312</name>
</gene>
<dbReference type="PANTHER" id="PTHR46929">
    <property type="entry name" value="EXPRESSED PROTEIN"/>
    <property type="match status" value="1"/>
</dbReference>
<organism evidence="3 4">
    <name type="scientific">Fraxinus pennsylvanica</name>
    <dbReference type="NCBI Taxonomy" id="56036"/>
    <lineage>
        <taxon>Eukaryota</taxon>
        <taxon>Viridiplantae</taxon>
        <taxon>Streptophyta</taxon>
        <taxon>Embryophyta</taxon>
        <taxon>Tracheophyta</taxon>
        <taxon>Spermatophyta</taxon>
        <taxon>Magnoliopsida</taxon>
        <taxon>eudicotyledons</taxon>
        <taxon>Gunneridae</taxon>
        <taxon>Pentapetalae</taxon>
        <taxon>asterids</taxon>
        <taxon>lamiids</taxon>
        <taxon>Lamiales</taxon>
        <taxon>Oleaceae</taxon>
        <taxon>Oleeae</taxon>
        <taxon>Fraxinus</taxon>
    </lineage>
</organism>
<evidence type="ECO:0000313" key="3">
    <source>
        <dbReference type="EMBL" id="CAI9770882.1"/>
    </source>
</evidence>
<feature type="domain" description="Myb/SANT-like" evidence="2">
    <location>
        <begin position="43"/>
        <end position="138"/>
    </location>
</feature>